<dbReference type="Pfam" id="PF00780">
    <property type="entry name" value="CNH"/>
    <property type="match status" value="1"/>
</dbReference>
<dbReference type="InterPro" id="IPR001180">
    <property type="entry name" value="CNH_dom"/>
</dbReference>
<dbReference type="Proteomes" id="UP000515150">
    <property type="component" value="Chromosome 22"/>
</dbReference>
<reference evidence="4" key="1">
    <citation type="submission" date="2025-08" db="UniProtKB">
        <authorList>
            <consortium name="RefSeq"/>
        </authorList>
    </citation>
    <scope>IDENTIFICATION</scope>
</reference>
<dbReference type="OrthoDB" id="10258882at2759"/>
<dbReference type="GO" id="GO:0006914">
    <property type="term" value="P:autophagy"/>
    <property type="evidence" value="ECO:0007669"/>
    <property type="project" value="TreeGrafter"/>
</dbReference>
<dbReference type="AlphaFoldDB" id="A0A6P7LNP3"/>
<sequence>MAFKAFTQTRVFVKRAAPKEKDKSCIQCLECHGPNVYLGTKDATVQHLILPSAHGELGPVQSPAREGRMRKLGSSGPVVHLRTVPLFNHLLVLWDRGVSALNMFSLEPVPALPRIQHVSLFEVRDTPLAVQMLTASSRRKAIWLHVVGVDKWEAVKEIPLPQDPVAFALDGASLCVGTCNRYLLCDIQSGCTGELFPHSHSRERVFVASVGRGEFLLNGPESLGVFVMETGICQRPPLQWPQEVLAAGVCFPYIVALQPQALCVYSLLDQQHKLTLGLSGARGLLPVPDGVLVFTDRDISSLRLVPLEEQIQALVELESFEEALLLLDGVHSRRPIDSYKERQKAITCLAGFAHFYQEGFSEARDLFIKGELDPREIIHLFPGMRSLLCGDFQPQYDGVNKGRALQVLWQDDSSALHRYLAFLGEFLRAVSSTERGLRCGKEVDSALLRLYTELGDAENLQQLAEMPNKCLLDHCVPVLEQHNRYFALGSLYQSHGKHTNAIETWVKIADGFYKDPSCSDVYGHIVWTLSRLQDREAVWEFAEWTVRRNQEMGVRIFTLRPLDAQLEVLDVLALLEKYPRALILYLEFLIHDLNNEEERHHSRLALAYVSQALHEEADLRATRGKLQQLLWESRFYDVSAVHERVKSTALHVEEAIVLSRAGDHARALQVLVHQERDVRAAEAFCSRAARGRGSQRRRALLLSLLQIYLGSEQLAGAAADLLNRNPRVFRAETAVQLLPEAWSVQLVSRFLVGSLRESLHQRRTAKLRAALCRAELLRHKVIRMQASRTKLALDAEQKCSVCQGCFAEPQFARNPRGELMHTGCAGFLAP</sequence>
<dbReference type="InterPro" id="IPR032914">
    <property type="entry name" value="Vam6/VPS39/TRAP1"/>
</dbReference>
<feature type="domain" description="CNH" evidence="2">
    <location>
        <begin position="23"/>
        <end position="291"/>
    </location>
</feature>
<dbReference type="KEGG" id="bspl:114849046"/>
<dbReference type="PANTHER" id="PTHR12894:SF30">
    <property type="entry name" value="TRANSFORMING GROWTH FACTOR-BETA RECEPTOR-ASSOCIATED PROTEIN 1-LIKE"/>
    <property type="match status" value="1"/>
</dbReference>
<accession>A0A6P7LNP3</accession>
<evidence type="ECO:0000313" key="3">
    <source>
        <dbReference type="Proteomes" id="UP000515150"/>
    </source>
</evidence>
<evidence type="ECO:0000256" key="1">
    <source>
        <dbReference type="PROSITE-ProRule" id="PRU01006"/>
    </source>
</evidence>
<dbReference type="Pfam" id="PF10366">
    <property type="entry name" value="Vps39_1"/>
    <property type="match status" value="1"/>
</dbReference>
<dbReference type="GO" id="GO:0006886">
    <property type="term" value="P:intracellular protein transport"/>
    <property type="evidence" value="ECO:0007669"/>
    <property type="project" value="UniProtKB-UniRule"/>
</dbReference>
<dbReference type="PROSITE" id="PS50219">
    <property type="entry name" value="CNH"/>
    <property type="match status" value="1"/>
</dbReference>
<dbReference type="GO" id="GO:0005737">
    <property type="term" value="C:cytoplasm"/>
    <property type="evidence" value="ECO:0007669"/>
    <property type="project" value="TreeGrafter"/>
</dbReference>
<organism evidence="3 4">
    <name type="scientific">Betta splendens</name>
    <name type="common">Siamese fighting fish</name>
    <dbReference type="NCBI Taxonomy" id="158456"/>
    <lineage>
        <taxon>Eukaryota</taxon>
        <taxon>Metazoa</taxon>
        <taxon>Chordata</taxon>
        <taxon>Craniata</taxon>
        <taxon>Vertebrata</taxon>
        <taxon>Euteleostomi</taxon>
        <taxon>Actinopterygii</taxon>
        <taxon>Neopterygii</taxon>
        <taxon>Teleostei</taxon>
        <taxon>Neoteleostei</taxon>
        <taxon>Acanthomorphata</taxon>
        <taxon>Anabantaria</taxon>
        <taxon>Anabantiformes</taxon>
        <taxon>Anabantoidei</taxon>
        <taxon>Osphronemidae</taxon>
        <taxon>Betta</taxon>
    </lineage>
</organism>
<gene>
    <name evidence="4" type="primary">si:ch211-266g18.9</name>
</gene>
<dbReference type="PANTHER" id="PTHR12894">
    <property type="entry name" value="CNH DOMAIN CONTAINING"/>
    <property type="match status" value="1"/>
</dbReference>
<proteinExistence type="predicted"/>
<evidence type="ECO:0000259" key="2">
    <source>
        <dbReference type="PROSITE" id="PS50219"/>
    </source>
</evidence>
<dbReference type="GeneID" id="114849046"/>
<feature type="repeat" description="CHCR" evidence="1">
    <location>
        <begin position="556"/>
        <end position="713"/>
    </location>
</feature>
<dbReference type="RefSeq" id="XP_028995895.1">
    <property type="nucleotide sequence ID" value="XM_029140062.3"/>
</dbReference>
<name>A0A6P7LNP3_BETSP</name>
<keyword evidence="4" id="KW-0675">Receptor</keyword>
<dbReference type="InterPro" id="IPR019452">
    <property type="entry name" value="VPS39/TGF_beta_rcpt-assoc_1"/>
</dbReference>
<evidence type="ECO:0000313" key="4">
    <source>
        <dbReference type="RefSeq" id="XP_028995895.1"/>
    </source>
</evidence>
<dbReference type="PROSITE" id="PS50236">
    <property type="entry name" value="CHCR"/>
    <property type="match status" value="1"/>
</dbReference>
<protein>
    <submittedName>
        <fullName evidence="4">Transforming growth factor-beta receptor-associated protein 1</fullName>
    </submittedName>
</protein>
<keyword evidence="3" id="KW-1185">Reference proteome</keyword>
<dbReference type="InterPro" id="IPR000547">
    <property type="entry name" value="Clathrin_H-chain/VPS_repeat"/>
</dbReference>
<dbReference type="GO" id="GO:0034058">
    <property type="term" value="P:endosomal vesicle fusion"/>
    <property type="evidence" value="ECO:0007669"/>
    <property type="project" value="TreeGrafter"/>
</dbReference>
<dbReference type="GO" id="GO:0016020">
    <property type="term" value="C:membrane"/>
    <property type="evidence" value="ECO:0007669"/>
    <property type="project" value="TreeGrafter"/>
</dbReference>
<dbReference type="InParanoid" id="A0A6P7LNP3"/>